<dbReference type="Pfam" id="PF13432">
    <property type="entry name" value="TPR_16"/>
    <property type="match status" value="1"/>
</dbReference>
<dbReference type="RefSeq" id="WP_284101863.1">
    <property type="nucleotide sequence ID" value="NZ_JARRAF010000020.1"/>
</dbReference>
<evidence type="ECO:0000313" key="3">
    <source>
        <dbReference type="Proteomes" id="UP001172778"/>
    </source>
</evidence>
<protein>
    <recommendedName>
        <fullName evidence="4">Tetratricopeptide repeat protein</fullName>
    </recommendedName>
</protein>
<dbReference type="InterPro" id="IPR019734">
    <property type="entry name" value="TPR_rpt"/>
</dbReference>
<evidence type="ECO:0008006" key="4">
    <source>
        <dbReference type="Google" id="ProtNLM"/>
    </source>
</evidence>
<dbReference type="SUPFAM" id="SSF48452">
    <property type="entry name" value="TPR-like"/>
    <property type="match status" value="1"/>
</dbReference>
<reference evidence="2" key="1">
    <citation type="submission" date="2023-03" db="EMBL/GenBank/DDBJ databases">
        <title>Chitinimonas shenzhenensis gen. nov., sp. nov., a novel member of family Burkholderiaceae isolated from activated sludge collected in Shen Zhen, China.</title>
        <authorList>
            <person name="Wang X."/>
        </authorList>
    </citation>
    <scope>NUCLEOTIDE SEQUENCE</scope>
    <source>
        <strain evidence="2">DQS-5</strain>
    </source>
</reference>
<dbReference type="PANTHER" id="PTHR44216">
    <property type="entry name" value="PROTEIN O-MANNOSYL-TRANSFERASE TMTC2"/>
    <property type="match status" value="1"/>
</dbReference>
<dbReference type="PANTHER" id="PTHR44216:SF3">
    <property type="entry name" value="PROTEIN O-MANNOSYL-TRANSFERASE TMTC2"/>
    <property type="match status" value="1"/>
</dbReference>
<keyword evidence="1" id="KW-0802">TPR repeat</keyword>
<dbReference type="InterPro" id="IPR052384">
    <property type="entry name" value="TMTC_O-mannosyltransferase"/>
</dbReference>
<keyword evidence="3" id="KW-1185">Reference proteome</keyword>
<dbReference type="PROSITE" id="PS50005">
    <property type="entry name" value="TPR"/>
    <property type="match status" value="1"/>
</dbReference>
<sequence>MTTQPSSTQQAKQLDQLLAAGRLNDAMRLAQALIIQDACNGYAWHRLGLACLMQGQDSAAVAALANATRLPGAGAEAFDHYGVALIRSGQHQLARSAIEYCLTLSPARASAWSNLAEIELVSGNLKEAEVCAKRSLALDAHDVSALITLGNVRWATGRGNEAATSFRQVLALQPDHCTALANLGALLQAAWQPAAALPYFARLTQLQPHSATAHLQLAGALLANAQPAAAATIAHHSVQLQASASGHHVLGTALKQLGELMAANLQFRAAVEILLATPELRPIPTRPFSPIQGHAVLKRARQCLESAGLRFGLFAGTLLGIVRGGDLLTHDKDLDLALPWDTPRQQVSTALCAGGDFLPYPLFQPGDSQTVWHQCFVHAGSGQMLDLFYLKPKGDKFLAGFDHLPEPILCQLPRFDFGQINWRGESWPAPAPTETYLQAVYGSQWRIPDPDFDTLLSNPSRLPQSLPVAICHAHGRLYQYILQGFWAKAAALVGQIRRHQDAYYLGQWQAQLITRLKQEGRE</sequence>
<dbReference type="InterPro" id="IPR011990">
    <property type="entry name" value="TPR-like_helical_dom_sf"/>
</dbReference>
<dbReference type="Gene3D" id="1.25.40.10">
    <property type="entry name" value="Tetratricopeptide repeat domain"/>
    <property type="match status" value="1"/>
</dbReference>
<dbReference type="Proteomes" id="UP001172778">
    <property type="component" value="Unassembled WGS sequence"/>
</dbReference>
<dbReference type="EMBL" id="JARRAF010000020">
    <property type="protein sequence ID" value="MDK2125551.1"/>
    <property type="molecule type" value="Genomic_DNA"/>
</dbReference>
<dbReference type="SMART" id="SM00028">
    <property type="entry name" value="TPR"/>
    <property type="match status" value="5"/>
</dbReference>
<organism evidence="2 3">
    <name type="scientific">Parachitinimonas caeni</name>
    <dbReference type="NCBI Taxonomy" id="3031301"/>
    <lineage>
        <taxon>Bacteria</taxon>
        <taxon>Pseudomonadati</taxon>
        <taxon>Pseudomonadota</taxon>
        <taxon>Betaproteobacteria</taxon>
        <taxon>Neisseriales</taxon>
        <taxon>Chitinibacteraceae</taxon>
        <taxon>Parachitinimonas</taxon>
    </lineage>
</organism>
<evidence type="ECO:0000256" key="1">
    <source>
        <dbReference type="PROSITE-ProRule" id="PRU00339"/>
    </source>
</evidence>
<evidence type="ECO:0000313" key="2">
    <source>
        <dbReference type="EMBL" id="MDK2125551.1"/>
    </source>
</evidence>
<name>A0ABT7DZR4_9NEIS</name>
<proteinExistence type="predicted"/>
<accession>A0ABT7DZR4</accession>
<feature type="repeat" description="TPR" evidence="1">
    <location>
        <begin position="143"/>
        <end position="176"/>
    </location>
</feature>
<comment type="caution">
    <text evidence="2">The sequence shown here is derived from an EMBL/GenBank/DDBJ whole genome shotgun (WGS) entry which is preliminary data.</text>
</comment>
<gene>
    <name evidence="2" type="ORF">PZA18_15965</name>
</gene>